<dbReference type="InterPro" id="IPR005174">
    <property type="entry name" value="KIB1-4_b-propeller"/>
</dbReference>
<dbReference type="PANTHER" id="PTHR44259">
    <property type="entry name" value="OS07G0183000 PROTEIN-RELATED"/>
    <property type="match status" value="1"/>
</dbReference>
<dbReference type="InterPro" id="IPR011043">
    <property type="entry name" value="Gal_Oxase/kelch_b-propeller"/>
</dbReference>
<dbReference type="InterPro" id="IPR050942">
    <property type="entry name" value="F-box_BR-signaling"/>
</dbReference>
<keyword evidence="3" id="KW-1185">Reference proteome</keyword>
<name>A0AAV6WGW3_9LAMI</name>
<evidence type="ECO:0000259" key="1">
    <source>
        <dbReference type="Pfam" id="PF03478"/>
    </source>
</evidence>
<dbReference type="Pfam" id="PF03478">
    <property type="entry name" value="Beta-prop_KIB1-4"/>
    <property type="match status" value="1"/>
</dbReference>
<comment type="caution">
    <text evidence="2">The sequence shown here is derived from an EMBL/GenBank/DDBJ whole genome shotgun (WGS) entry which is preliminary data.</text>
</comment>
<protein>
    <recommendedName>
        <fullName evidence="1">KIB1-4 beta-propeller domain-containing protein</fullName>
    </recommendedName>
</protein>
<gene>
    <name evidence="2" type="ORF">BUALT_Bualt14G0046800</name>
</gene>
<evidence type="ECO:0000313" key="3">
    <source>
        <dbReference type="Proteomes" id="UP000826271"/>
    </source>
</evidence>
<organism evidence="2 3">
    <name type="scientific">Buddleja alternifolia</name>
    <dbReference type="NCBI Taxonomy" id="168488"/>
    <lineage>
        <taxon>Eukaryota</taxon>
        <taxon>Viridiplantae</taxon>
        <taxon>Streptophyta</taxon>
        <taxon>Embryophyta</taxon>
        <taxon>Tracheophyta</taxon>
        <taxon>Spermatophyta</taxon>
        <taxon>Magnoliopsida</taxon>
        <taxon>eudicotyledons</taxon>
        <taxon>Gunneridae</taxon>
        <taxon>Pentapetalae</taxon>
        <taxon>asterids</taxon>
        <taxon>lamiids</taxon>
        <taxon>Lamiales</taxon>
        <taxon>Scrophulariaceae</taxon>
        <taxon>Buddlejeae</taxon>
        <taxon>Buddleja</taxon>
    </lineage>
</organism>
<evidence type="ECO:0000313" key="2">
    <source>
        <dbReference type="EMBL" id="KAG8369756.1"/>
    </source>
</evidence>
<feature type="domain" description="KIB1-4 beta-propeller" evidence="1">
    <location>
        <begin position="23"/>
        <end position="288"/>
    </location>
</feature>
<accession>A0AAV6WGW3</accession>
<sequence>MASPLLVFPLHEKDEIQETNINLFNLQTKTSHKLINLPKNPKDLRFVGSSHGWLIVMDKNTNILFLLNPFSETLIHLPTKNTPSTIVKAILSANPSSHKNYTVILIYEHGYSNMKLAFCRHGDEEWTYLEGEATYYDVVCTDLNNNILFALGPGPLVEAWDLDIPVPKKITLIQDSCPKTLYIGEFVRYDGEVVYEGDTLTDYASEPLVCPYKTVDFKVYKLDLDNKNWIEVECLGDFAMFLGGNQSMMLSTTIHRELKRNVIYFTDDYWDRMNEDYNYGGPDMGIYDMEEESIMECEEQLQRIVPPPFWITLPDHQ</sequence>
<dbReference type="Proteomes" id="UP000826271">
    <property type="component" value="Unassembled WGS sequence"/>
</dbReference>
<dbReference type="SUPFAM" id="SSF50965">
    <property type="entry name" value="Galactose oxidase, central domain"/>
    <property type="match status" value="1"/>
</dbReference>
<proteinExistence type="predicted"/>
<dbReference type="PANTHER" id="PTHR44259:SF15">
    <property type="entry name" value="F-BOX PROTEIN KIB2-RELATED"/>
    <property type="match status" value="1"/>
</dbReference>
<reference evidence="2" key="1">
    <citation type="submission" date="2019-10" db="EMBL/GenBank/DDBJ databases">
        <authorList>
            <person name="Zhang R."/>
            <person name="Pan Y."/>
            <person name="Wang J."/>
            <person name="Ma R."/>
            <person name="Yu S."/>
        </authorList>
    </citation>
    <scope>NUCLEOTIDE SEQUENCE</scope>
    <source>
        <strain evidence="2">LA-IB0</strain>
        <tissue evidence="2">Leaf</tissue>
    </source>
</reference>
<dbReference type="AlphaFoldDB" id="A0AAV6WGW3"/>
<dbReference type="EMBL" id="WHWC01000014">
    <property type="protein sequence ID" value="KAG8369756.1"/>
    <property type="molecule type" value="Genomic_DNA"/>
</dbReference>